<name>A0A060A2S4_ACICK</name>
<keyword evidence="1" id="KW-0732">Signal</keyword>
<accession>A0A060A2S4</accession>
<dbReference type="KEGG" id="acz:Acaty_c2558"/>
<evidence type="ECO:0000256" key="1">
    <source>
        <dbReference type="SAM" id="SignalP"/>
    </source>
</evidence>
<reference evidence="2 3" key="1">
    <citation type="journal article" date="2009" name="J. Bacteriol.">
        <title>Draft genome sequence of the extremely acidophilic bacterium Acidithiobacillus caldus ATCC 51756 reveals metabolic versatility in the genus Acidithiobacillus.</title>
        <authorList>
            <person name="Valdes J."/>
            <person name="Quatrini R."/>
            <person name="Hallberg K."/>
            <person name="Dopson M."/>
            <person name="Valenzuela P.D."/>
            <person name="Holmes D.S."/>
        </authorList>
    </citation>
    <scope>NUCLEOTIDE SEQUENCE [LARGE SCALE GENOMIC DNA]</scope>
    <source>
        <strain evidence="3">ATCC 51756 / DSM 8584 / KU</strain>
    </source>
</reference>
<evidence type="ECO:0000313" key="2">
    <source>
        <dbReference type="EMBL" id="AIA56402.1"/>
    </source>
</evidence>
<sequence>MKRILWSVLIASLAAVSGNTWAAESAAENIHKLDLPNLAPSTATGPEAKLKVPKGSQIEEYKVNGRVYMIKVIPPKPFPPYYLVDKSGSGEFTQVPQKDINDLSVPHWVIFRW</sequence>
<dbReference type="Pfam" id="PF11191">
    <property type="entry name" value="DUF2782"/>
    <property type="match status" value="1"/>
</dbReference>
<dbReference type="HOGENOM" id="CLU_145353_0_1_6"/>
<dbReference type="AlphaFoldDB" id="A0A060A2S4"/>
<feature type="signal peptide" evidence="1">
    <location>
        <begin position="1"/>
        <end position="22"/>
    </location>
</feature>
<feature type="chain" id="PRO_5001582097" evidence="1">
    <location>
        <begin position="23"/>
        <end position="113"/>
    </location>
</feature>
<evidence type="ECO:0000313" key="3">
    <source>
        <dbReference type="Proteomes" id="UP000005522"/>
    </source>
</evidence>
<dbReference type="Gene3D" id="2.20.130.30">
    <property type="entry name" value="Protein of unknown function DUF2782"/>
    <property type="match status" value="1"/>
</dbReference>
<dbReference type="InterPro" id="IPR021357">
    <property type="entry name" value="DUF2782"/>
</dbReference>
<dbReference type="eggNOG" id="ENOG503160J">
    <property type="taxonomic scope" value="Bacteria"/>
</dbReference>
<dbReference type="EMBL" id="CP005986">
    <property type="protein sequence ID" value="AIA56402.1"/>
    <property type="molecule type" value="Genomic_DNA"/>
</dbReference>
<protein>
    <submittedName>
        <fullName evidence="2">Conserved hypothetical secreted protein</fullName>
    </submittedName>
</protein>
<dbReference type="Proteomes" id="UP000005522">
    <property type="component" value="Chromosome"/>
</dbReference>
<proteinExistence type="predicted"/>
<organism evidence="2 3">
    <name type="scientific">Acidithiobacillus caldus (strain ATCC 51756 / DSM 8584 / KU)</name>
    <dbReference type="NCBI Taxonomy" id="637389"/>
    <lineage>
        <taxon>Bacteria</taxon>
        <taxon>Pseudomonadati</taxon>
        <taxon>Pseudomonadota</taxon>
        <taxon>Acidithiobacillia</taxon>
        <taxon>Acidithiobacillales</taxon>
        <taxon>Acidithiobacillaceae</taxon>
        <taxon>Acidithiobacillus</taxon>
    </lineage>
</organism>
<gene>
    <name evidence="2" type="ORF">Acaty_c2558</name>
</gene>
<dbReference type="RefSeq" id="WP_004869238.1">
    <property type="nucleotide sequence ID" value="NZ_CP005986.1"/>
</dbReference>